<evidence type="ECO:0000313" key="3">
    <source>
        <dbReference type="Proteomes" id="UP000030744"/>
    </source>
</evidence>
<evidence type="ECO:0000256" key="1">
    <source>
        <dbReference type="SAM" id="MobiDB-lite"/>
    </source>
</evidence>
<reference evidence="2" key="2">
    <citation type="submission" date="2013-10" db="EMBL/GenBank/DDBJ databases">
        <authorList>
            <person name="Aslett M."/>
        </authorList>
    </citation>
    <scope>NUCLEOTIDE SEQUENCE [LARGE SCALE GENOMIC DNA]</scope>
    <source>
        <strain evidence="2">Houghton</strain>
    </source>
</reference>
<sequence length="263" mass="28665">MKEQTINAILKWLDGGGEESQGSDHEQHPQQQHQQQRVPQLLQEDLHDQQPPPQQQYYSPLEKSRSLLLLLGPAASPSLLQLAAAVFGPAYVAPSFLHQQAADLFGAVSLNLVTAQQQKQHQQKQQQPHGTMFVTRELLEGHPHVVTPLAEDELLLYSGGYHLGALQIGCGVRECGKEPLPPYAFPLLLAPPTAFAIDRNGSSSSAYSSKSSSRMAFASALQSRGNNRVLLLSGPQACSGAFTAIDYIPFAGYEFVSLMLLML</sequence>
<dbReference type="GO" id="GO:0016740">
    <property type="term" value="F:transferase activity"/>
    <property type="evidence" value="ECO:0007669"/>
    <property type="project" value="UniProtKB-KW"/>
</dbReference>
<reference evidence="2" key="1">
    <citation type="submission" date="2013-10" db="EMBL/GenBank/DDBJ databases">
        <title>Genomic analysis of the causative agents of coccidiosis in chickens.</title>
        <authorList>
            <person name="Reid A.J."/>
            <person name="Blake D."/>
            <person name="Billington K."/>
            <person name="Browne H."/>
            <person name="Dunn M."/>
            <person name="Hung S."/>
            <person name="Kawahara F."/>
            <person name="Miranda-Saavedra D."/>
            <person name="Mourier T."/>
            <person name="Nagra H."/>
            <person name="Otto T.D."/>
            <person name="Rawlings N."/>
            <person name="Sanchez A."/>
            <person name="Sanders M."/>
            <person name="Subramaniam C."/>
            <person name="Tay Y."/>
            <person name="Dear P."/>
            <person name="Doerig C."/>
            <person name="Gruber A."/>
            <person name="Parkinson J."/>
            <person name="Shirley M."/>
            <person name="Wan K.L."/>
            <person name="Berriman M."/>
            <person name="Tomley F."/>
            <person name="Pain A."/>
        </authorList>
    </citation>
    <scope>NUCLEOTIDE SEQUENCE [LARGE SCALE GENOMIC DNA]</scope>
    <source>
        <strain evidence="2">Houghton</strain>
    </source>
</reference>
<dbReference type="VEuPathDB" id="ToxoDB:EMH_0007150"/>
<keyword evidence="3" id="KW-1185">Reference proteome</keyword>
<dbReference type="OrthoDB" id="346134at2759"/>
<proteinExistence type="predicted"/>
<dbReference type="GeneID" id="25375715"/>
<name>U6K193_9EIME</name>
<gene>
    <name evidence="2" type="ORF">EMH_0007150</name>
</gene>
<dbReference type="RefSeq" id="XP_013353321.1">
    <property type="nucleotide sequence ID" value="XM_013497867.1"/>
</dbReference>
<feature type="region of interest" description="Disordered" evidence="1">
    <location>
        <begin position="13"/>
        <end position="57"/>
    </location>
</feature>
<keyword evidence="2" id="KW-0808">Transferase</keyword>
<dbReference type="Proteomes" id="UP000030744">
    <property type="component" value="Unassembled WGS sequence"/>
</dbReference>
<evidence type="ECO:0000313" key="2">
    <source>
        <dbReference type="EMBL" id="CDJ30756.1"/>
    </source>
</evidence>
<dbReference type="EMBL" id="HG682758">
    <property type="protein sequence ID" value="CDJ30756.1"/>
    <property type="molecule type" value="Genomic_DNA"/>
</dbReference>
<accession>U6K193</accession>
<feature type="compositionally biased region" description="Low complexity" evidence="1">
    <location>
        <begin position="29"/>
        <end position="43"/>
    </location>
</feature>
<dbReference type="AlphaFoldDB" id="U6K193"/>
<organism evidence="2 3">
    <name type="scientific">Eimeria mitis</name>
    <dbReference type="NCBI Taxonomy" id="44415"/>
    <lineage>
        <taxon>Eukaryota</taxon>
        <taxon>Sar</taxon>
        <taxon>Alveolata</taxon>
        <taxon>Apicomplexa</taxon>
        <taxon>Conoidasida</taxon>
        <taxon>Coccidia</taxon>
        <taxon>Eucoccidiorida</taxon>
        <taxon>Eimeriorina</taxon>
        <taxon>Eimeriidae</taxon>
        <taxon>Eimeria</taxon>
    </lineage>
</organism>
<protein>
    <submittedName>
        <fullName evidence="2">Dolichyl-di-phosphooligosaccharide-protein glycotransferase, putative</fullName>
    </submittedName>
</protein>